<evidence type="ECO:0000256" key="2">
    <source>
        <dbReference type="ARBA" id="ARBA00023125"/>
    </source>
</evidence>
<dbReference type="AlphaFoldDB" id="A0A830FAY9"/>
<evidence type="ECO:0000313" key="6">
    <source>
        <dbReference type="Proteomes" id="UP000607197"/>
    </source>
</evidence>
<keyword evidence="6" id="KW-1185">Reference proteome</keyword>
<dbReference type="CDD" id="cd00090">
    <property type="entry name" value="HTH_ARSR"/>
    <property type="match status" value="1"/>
</dbReference>
<dbReference type="NCBIfam" id="NF033788">
    <property type="entry name" value="HTH_metalloreg"/>
    <property type="match status" value="1"/>
</dbReference>
<dbReference type="Pfam" id="PF01022">
    <property type="entry name" value="HTH_5"/>
    <property type="match status" value="1"/>
</dbReference>
<dbReference type="PRINTS" id="PR00778">
    <property type="entry name" value="HTHARSR"/>
</dbReference>
<dbReference type="PROSITE" id="PS50987">
    <property type="entry name" value="HTH_ARSR_2"/>
    <property type="match status" value="1"/>
</dbReference>
<dbReference type="OrthoDB" id="134936at2157"/>
<keyword evidence="2" id="KW-0238">DNA-binding</keyword>
<feature type="domain" description="HTH arsR-type" evidence="4">
    <location>
        <begin position="1"/>
        <end position="85"/>
    </location>
</feature>
<name>A0A830FAY9_9EURY</name>
<dbReference type="Gene3D" id="1.10.10.10">
    <property type="entry name" value="Winged helix-like DNA-binding domain superfamily/Winged helix DNA-binding domain"/>
    <property type="match status" value="1"/>
</dbReference>
<proteinExistence type="predicted"/>
<protein>
    <recommendedName>
        <fullName evidence="4">HTH arsR-type domain-containing protein</fullName>
    </recommendedName>
</protein>
<keyword evidence="3" id="KW-0804">Transcription</keyword>
<reference evidence="5" key="1">
    <citation type="journal article" date="2014" name="Int. J. Syst. Evol. Microbiol.">
        <title>Complete genome sequence of Corynebacterium casei LMG S-19264T (=DSM 44701T), isolated from a smear-ripened cheese.</title>
        <authorList>
            <consortium name="US DOE Joint Genome Institute (JGI-PGF)"/>
            <person name="Walter F."/>
            <person name="Albersmeier A."/>
            <person name="Kalinowski J."/>
            <person name="Ruckert C."/>
        </authorList>
    </citation>
    <scope>NUCLEOTIDE SEQUENCE</scope>
    <source>
        <strain evidence="5">JCM 19596</strain>
    </source>
</reference>
<dbReference type="SMART" id="SM00418">
    <property type="entry name" value="HTH_ARSR"/>
    <property type="match status" value="1"/>
</dbReference>
<evidence type="ECO:0000259" key="4">
    <source>
        <dbReference type="PROSITE" id="PS50987"/>
    </source>
</evidence>
<dbReference type="InterPro" id="IPR036388">
    <property type="entry name" value="WH-like_DNA-bd_sf"/>
</dbReference>
<dbReference type="InterPro" id="IPR051081">
    <property type="entry name" value="HTH_MetalResp_TranReg"/>
</dbReference>
<dbReference type="InterPro" id="IPR036390">
    <property type="entry name" value="WH_DNA-bd_sf"/>
</dbReference>
<dbReference type="PANTHER" id="PTHR33154:SF33">
    <property type="entry name" value="TRANSCRIPTIONAL REPRESSOR SDPR"/>
    <property type="match status" value="1"/>
</dbReference>
<dbReference type="Proteomes" id="UP000607197">
    <property type="component" value="Unassembled WGS sequence"/>
</dbReference>
<keyword evidence="1" id="KW-0805">Transcription regulation</keyword>
<comment type="caution">
    <text evidence="5">The sequence shown here is derived from an EMBL/GenBank/DDBJ whole genome shotgun (WGS) entry which is preliminary data.</text>
</comment>
<evidence type="ECO:0000313" key="5">
    <source>
        <dbReference type="EMBL" id="GGL71643.1"/>
    </source>
</evidence>
<organism evidence="5 6">
    <name type="scientific">Halocalculus aciditolerans</name>
    <dbReference type="NCBI Taxonomy" id="1383812"/>
    <lineage>
        <taxon>Archaea</taxon>
        <taxon>Methanobacteriati</taxon>
        <taxon>Methanobacteriota</taxon>
        <taxon>Stenosarchaea group</taxon>
        <taxon>Halobacteria</taxon>
        <taxon>Halobacteriales</taxon>
        <taxon>Halobacteriaceae</taxon>
        <taxon>Halocalculus</taxon>
    </lineage>
</organism>
<reference evidence="5" key="2">
    <citation type="submission" date="2020-09" db="EMBL/GenBank/DDBJ databases">
        <authorList>
            <person name="Sun Q."/>
            <person name="Ohkuma M."/>
        </authorList>
    </citation>
    <scope>NUCLEOTIDE SEQUENCE</scope>
    <source>
        <strain evidence="5">JCM 19596</strain>
    </source>
</reference>
<dbReference type="SUPFAM" id="SSF46785">
    <property type="entry name" value="Winged helix' DNA-binding domain"/>
    <property type="match status" value="1"/>
</dbReference>
<evidence type="ECO:0000256" key="3">
    <source>
        <dbReference type="ARBA" id="ARBA00023163"/>
    </source>
</evidence>
<dbReference type="GO" id="GO:0003700">
    <property type="term" value="F:DNA-binding transcription factor activity"/>
    <property type="evidence" value="ECO:0007669"/>
    <property type="project" value="InterPro"/>
</dbReference>
<dbReference type="RefSeq" id="WP_188980718.1">
    <property type="nucleotide sequence ID" value="NZ_BMPG01000006.1"/>
</dbReference>
<dbReference type="EMBL" id="BMPG01000006">
    <property type="protein sequence ID" value="GGL71643.1"/>
    <property type="molecule type" value="Genomic_DNA"/>
</dbReference>
<sequence>MDPLELLGSKARLSILRALSRRDMYVSELMEEVGMDGKTATHHLDLLEDTGLVSTRREGRRKYYSLIRDIELYVSRSPNREFRIQFPPADAGSNDGRSK</sequence>
<evidence type="ECO:0000256" key="1">
    <source>
        <dbReference type="ARBA" id="ARBA00023015"/>
    </source>
</evidence>
<dbReference type="PANTHER" id="PTHR33154">
    <property type="entry name" value="TRANSCRIPTIONAL REGULATOR, ARSR FAMILY"/>
    <property type="match status" value="1"/>
</dbReference>
<gene>
    <name evidence="5" type="ORF">GCM10009039_32120</name>
</gene>
<accession>A0A830FAY9</accession>
<dbReference type="InterPro" id="IPR001845">
    <property type="entry name" value="HTH_ArsR_DNA-bd_dom"/>
</dbReference>
<dbReference type="InterPro" id="IPR011991">
    <property type="entry name" value="ArsR-like_HTH"/>
</dbReference>
<dbReference type="GO" id="GO:0003677">
    <property type="term" value="F:DNA binding"/>
    <property type="evidence" value="ECO:0007669"/>
    <property type="project" value="UniProtKB-KW"/>
</dbReference>